<feature type="transmembrane region" description="Helical" evidence="7">
    <location>
        <begin position="96"/>
        <end position="116"/>
    </location>
</feature>
<comment type="similarity">
    <text evidence="2">Belongs to the amino acid/polyamine transporter 2 family.</text>
</comment>
<sequence>MALDQAQPTTDFMKSKESESKMGSGGHPNLEAVHEKSRAGLGRGNKVVGPRISPVLPHLEGYDYGSADSGSDILGKQIEMEADNAIKYRTCSWQKMAALLFSEYICLAIMSFPYSYSVLGLVPGIILTAVVAALVLYTSLVLWEFCLRHPEVRDVCDIGQMLFWGKSWVWYSTAVMFILNNTFIQGLHVLVSSKYLNTISNHSECTVVFAVIATIICWFCSLPRTFNALSKLGTGSAFFTFISVLLAAIFAGIEAHPQGYNPDPNYVNPVTGIHGGEPIVTATPIKGTTFVAGMNAFLNISYTFIGQITLPSFIAEMKNPRDFPKALWAVTIAEIILFSLVGGIVYGYTGNQYNTSPAFGSLGNELYKKVSFSFMIPTLIFLGVLYASVSARFVFFRVFEGTRHKTQHTVVGWASWGGILALTWLGAFIIAEVIPFFSDLLSLMSSLFDSFFGFIFWGVAYIRMRRVDGGVNWLHNQTAYGYLMLALNVFIILIGVFFLGAGTYTSVQSIIDGYDQHLVGGVFTCANNGI</sequence>
<comment type="subcellular location">
    <subcellularLocation>
        <location evidence="1">Membrane</location>
        <topology evidence="1">Multi-pass membrane protein</topology>
    </subcellularLocation>
</comment>
<dbReference type="STRING" id="1149755.A0A2J6SD22"/>
<dbReference type="Proteomes" id="UP000235786">
    <property type="component" value="Unassembled WGS sequence"/>
</dbReference>
<evidence type="ECO:0000256" key="1">
    <source>
        <dbReference type="ARBA" id="ARBA00004141"/>
    </source>
</evidence>
<dbReference type="GO" id="GO:0015179">
    <property type="term" value="F:L-amino acid transmembrane transporter activity"/>
    <property type="evidence" value="ECO:0007669"/>
    <property type="project" value="TreeGrafter"/>
</dbReference>
<evidence type="ECO:0000256" key="3">
    <source>
        <dbReference type="ARBA" id="ARBA00022692"/>
    </source>
</evidence>
<keyword evidence="4 7" id="KW-1133">Transmembrane helix</keyword>
<dbReference type="AlphaFoldDB" id="A0A2J6SD22"/>
<feature type="transmembrane region" description="Helical" evidence="7">
    <location>
        <begin position="168"/>
        <end position="187"/>
    </location>
</feature>
<feature type="transmembrane region" description="Helical" evidence="7">
    <location>
        <begin position="482"/>
        <end position="504"/>
    </location>
</feature>
<feature type="compositionally biased region" description="Polar residues" evidence="6">
    <location>
        <begin position="1"/>
        <end position="12"/>
    </location>
</feature>
<feature type="domain" description="Amino acid transporter transmembrane" evidence="8">
    <location>
        <begin position="90"/>
        <end position="497"/>
    </location>
</feature>
<name>A0A2J6SD22_HYAVF</name>
<keyword evidence="10" id="KW-1185">Reference proteome</keyword>
<dbReference type="PANTHER" id="PTHR22950">
    <property type="entry name" value="AMINO ACID TRANSPORTER"/>
    <property type="match status" value="1"/>
</dbReference>
<feature type="transmembrane region" description="Helical" evidence="7">
    <location>
        <begin position="122"/>
        <end position="147"/>
    </location>
</feature>
<feature type="transmembrane region" description="Helical" evidence="7">
    <location>
        <begin position="440"/>
        <end position="462"/>
    </location>
</feature>
<dbReference type="Pfam" id="PF01490">
    <property type="entry name" value="Aa_trans"/>
    <property type="match status" value="1"/>
</dbReference>
<organism evidence="9 10">
    <name type="scientific">Hyaloscypha variabilis (strain UAMH 11265 / GT02V1 / F)</name>
    <name type="common">Meliniomyces variabilis</name>
    <dbReference type="NCBI Taxonomy" id="1149755"/>
    <lineage>
        <taxon>Eukaryota</taxon>
        <taxon>Fungi</taxon>
        <taxon>Dikarya</taxon>
        <taxon>Ascomycota</taxon>
        <taxon>Pezizomycotina</taxon>
        <taxon>Leotiomycetes</taxon>
        <taxon>Helotiales</taxon>
        <taxon>Hyaloscyphaceae</taxon>
        <taxon>Hyaloscypha</taxon>
        <taxon>Hyaloscypha variabilis</taxon>
    </lineage>
</organism>
<feature type="transmembrane region" description="Helical" evidence="7">
    <location>
        <begin position="369"/>
        <end position="389"/>
    </location>
</feature>
<evidence type="ECO:0000256" key="7">
    <source>
        <dbReference type="SAM" id="Phobius"/>
    </source>
</evidence>
<dbReference type="GO" id="GO:0016020">
    <property type="term" value="C:membrane"/>
    <property type="evidence" value="ECO:0007669"/>
    <property type="project" value="UniProtKB-SubCell"/>
</dbReference>
<gene>
    <name evidence="9" type="ORF">L207DRAFT_505700</name>
</gene>
<dbReference type="OrthoDB" id="294730at2759"/>
<feature type="transmembrane region" description="Helical" evidence="7">
    <location>
        <begin position="199"/>
        <end position="220"/>
    </location>
</feature>
<evidence type="ECO:0000313" key="9">
    <source>
        <dbReference type="EMBL" id="PMD48663.1"/>
    </source>
</evidence>
<feature type="transmembrane region" description="Helical" evidence="7">
    <location>
        <begin position="326"/>
        <end position="349"/>
    </location>
</feature>
<evidence type="ECO:0000256" key="4">
    <source>
        <dbReference type="ARBA" id="ARBA00022989"/>
    </source>
</evidence>
<dbReference type="FunFam" id="1.20.1740.10:FF:000039">
    <property type="entry name" value="Neutral amino acid transporter (Eurofung)"/>
    <property type="match status" value="1"/>
</dbReference>
<evidence type="ECO:0000256" key="5">
    <source>
        <dbReference type="ARBA" id="ARBA00023136"/>
    </source>
</evidence>
<feature type="transmembrane region" description="Helical" evidence="7">
    <location>
        <begin position="296"/>
        <end position="314"/>
    </location>
</feature>
<evidence type="ECO:0000256" key="6">
    <source>
        <dbReference type="SAM" id="MobiDB-lite"/>
    </source>
</evidence>
<keyword evidence="3 7" id="KW-0812">Transmembrane</keyword>
<dbReference type="InterPro" id="IPR013057">
    <property type="entry name" value="AA_transpt_TM"/>
</dbReference>
<dbReference type="EMBL" id="KZ613937">
    <property type="protein sequence ID" value="PMD48663.1"/>
    <property type="molecule type" value="Genomic_DNA"/>
</dbReference>
<reference evidence="9 10" key="1">
    <citation type="submission" date="2016-04" db="EMBL/GenBank/DDBJ databases">
        <title>A degradative enzymes factory behind the ericoid mycorrhizal symbiosis.</title>
        <authorList>
            <consortium name="DOE Joint Genome Institute"/>
            <person name="Martino E."/>
            <person name="Morin E."/>
            <person name="Grelet G."/>
            <person name="Kuo A."/>
            <person name="Kohler A."/>
            <person name="Daghino S."/>
            <person name="Barry K."/>
            <person name="Choi C."/>
            <person name="Cichocki N."/>
            <person name="Clum A."/>
            <person name="Copeland A."/>
            <person name="Hainaut M."/>
            <person name="Haridas S."/>
            <person name="Labutti K."/>
            <person name="Lindquist E."/>
            <person name="Lipzen A."/>
            <person name="Khouja H.-R."/>
            <person name="Murat C."/>
            <person name="Ohm R."/>
            <person name="Olson A."/>
            <person name="Spatafora J."/>
            <person name="Veneault-Fourrey C."/>
            <person name="Henrissat B."/>
            <person name="Grigoriev I."/>
            <person name="Martin F."/>
            <person name="Perotto S."/>
        </authorList>
    </citation>
    <scope>NUCLEOTIDE SEQUENCE [LARGE SCALE GENOMIC DNA]</scope>
    <source>
        <strain evidence="9 10">F</strain>
    </source>
</reference>
<dbReference type="Gene3D" id="1.20.1740.10">
    <property type="entry name" value="Amino acid/polyamine transporter I"/>
    <property type="match status" value="1"/>
</dbReference>
<feature type="transmembrane region" description="Helical" evidence="7">
    <location>
        <begin position="232"/>
        <end position="253"/>
    </location>
</feature>
<feature type="transmembrane region" description="Helical" evidence="7">
    <location>
        <begin position="410"/>
        <end position="434"/>
    </location>
</feature>
<feature type="region of interest" description="Disordered" evidence="6">
    <location>
        <begin position="1"/>
        <end position="30"/>
    </location>
</feature>
<accession>A0A2J6SD22</accession>
<proteinExistence type="inferred from homology"/>
<dbReference type="PANTHER" id="PTHR22950:SF20">
    <property type="entry name" value="AMINO ACID TRANSPORTER (EUROFUNG)"/>
    <property type="match status" value="1"/>
</dbReference>
<protein>
    <submittedName>
        <fullName evidence="9">Amino acid transporter</fullName>
    </submittedName>
</protein>
<keyword evidence="5 7" id="KW-0472">Membrane</keyword>
<evidence type="ECO:0000313" key="10">
    <source>
        <dbReference type="Proteomes" id="UP000235786"/>
    </source>
</evidence>
<evidence type="ECO:0000256" key="2">
    <source>
        <dbReference type="ARBA" id="ARBA00008066"/>
    </source>
</evidence>
<evidence type="ECO:0000259" key="8">
    <source>
        <dbReference type="Pfam" id="PF01490"/>
    </source>
</evidence>